<dbReference type="CDD" id="cd07185">
    <property type="entry name" value="OmpA_C-like"/>
    <property type="match status" value="1"/>
</dbReference>
<sequence>MSLPQRRKKKAEAAEEHPDERWMASYMDMVTVLMCMFIVLFAMSAVDQDKFEALKNSLATGFGQESSETVDTATGVVVPAELVSEEGEGFTDIEIASLELNHLEELREHIRSNLAGDGLEKSVSFTIDERGLTVRLVGSETFFETNRTELSSVATRVLNAAGPPVAGSGYGVSVEGHADGRPAVVPFPTNWELASGRATTVLRYLVEWTGVPAERVGAVGFGSARPLVAGTADSELAANRRVDIVVLSALPEAVRALIPKLQSGELTVPEPGTAADAETVSSEPASVTEQQKTEAAH</sequence>
<dbReference type="Pfam" id="PF00691">
    <property type="entry name" value="OmpA"/>
    <property type="match status" value="1"/>
</dbReference>
<name>A0A542YEY8_9MICO</name>
<dbReference type="Gene3D" id="3.30.1330.60">
    <property type="entry name" value="OmpA-like domain"/>
    <property type="match status" value="1"/>
</dbReference>
<comment type="caution">
    <text evidence="11">The sequence shown here is derived from an EMBL/GenBank/DDBJ whole genome shotgun (WGS) entry which is preliminary data.</text>
</comment>
<reference evidence="11 12" key="1">
    <citation type="submission" date="2019-06" db="EMBL/GenBank/DDBJ databases">
        <title>Sequencing the genomes of 1000 actinobacteria strains.</title>
        <authorList>
            <person name="Klenk H.-P."/>
        </authorList>
    </citation>
    <scope>NUCLEOTIDE SEQUENCE [LARGE SCALE GENOMIC DNA]</scope>
    <source>
        <strain evidence="11 12">DSM 26477</strain>
    </source>
</reference>
<dbReference type="InterPro" id="IPR050330">
    <property type="entry name" value="Bact_OuterMem_StrucFunc"/>
</dbReference>
<feature type="transmembrane region" description="Helical" evidence="9">
    <location>
        <begin position="26"/>
        <end position="46"/>
    </location>
</feature>
<keyword evidence="5 9" id="KW-1133">Transmembrane helix</keyword>
<keyword evidence="3" id="KW-1003">Cell membrane</keyword>
<dbReference type="PANTHER" id="PTHR30329:SF21">
    <property type="entry name" value="LIPOPROTEIN YIAD-RELATED"/>
    <property type="match status" value="1"/>
</dbReference>
<dbReference type="PANTHER" id="PTHR30329">
    <property type="entry name" value="STATOR ELEMENT OF FLAGELLAR MOTOR COMPLEX"/>
    <property type="match status" value="1"/>
</dbReference>
<proteinExistence type="inferred from homology"/>
<dbReference type="Pfam" id="PF13677">
    <property type="entry name" value="MotB_plug"/>
    <property type="match status" value="1"/>
</dbReference>
<evidence type="ECO:0000313" key="12">
    <source>
        <dbReference type="Proteomes" id="UP000317998"/>
    </source>
</evidence>
<evidence type="ECO:0000256" key="4">
    <source>
        <dbReference type="ARBA" id="ARBA00022692"/>
    </source>
</evidence>
<evidence type="ECO:0000256" key="9">
    <source>
        <dbReference type="SAM" id="Phobius"/>
    </source>
</evidence>
<dbReference type="GO" id="GO:0005886">
    <property type="term" value="C:plasma membrane"/>
    <property type="evidence" value="ECO:0007669"/>
    <property type="project" value="UniProtKB-SubCell"/>
</dbReference>
<evidence type="ECO:0000256" key="7">
    <source>
        <dbReference type="PROSITE-ProRule" id="PRU00473"/>
    </source>
</evidence>
<dbReference type="RefSeq" id="WP_185740539.1">
    <property type="nucleotide sequence ID" value="NZ_VFOM01000002.1"/>
</dbReference>
<dbReference type="SUPFAM" id="SSF103088">
    <property type="entry name" value="OmpA-like"/>
    <property type="match status" value="1"/>
</dbReference>
<feature type="domain" description="OmpA-like" evidence="10">
    <location>
        <begin position="130"/>
        <end position="250"/>
    </location>
</feature>
<feature type="region of interest" description="Disordered" evidence="8">
    <location>
        <begin position="266"/>
        <end position="297"/>
    </location>
</feature>
<protein>
    <submittedName>
        <fullName evidence="11">Chemotaxis protein MotB</fullName>
    </submittedName>
</protein>
<accession>A0A542YEY8</accession>
<feature type="compositionally biased region" description="Polar residues" evidence="8">
    <location>
        <begin position="279"/>
        <end position="290"/>
    </location>
</feature>
<dbReference type="AlphaFoldDB" id="A0A542YEY8"/>
<evidence type="ECO:0000256" key="8">
    <source>
        <dbReference type="SAM" id="MobiDB-lite"/>
    </source>
</evidence>
<evidence type="ECO:0000256" key="2">
    <source>
        <dbReference type="ARBA" id="ARBA00008914"/>
    </source>
</evidence>
<evidence type="ECO:0000256" key="1">
    <source>
        <dbReference type="ARBA" id="ARBA00004162"/>
    </source>
</evidence>
<evidence type="ECO:0000259" key="10">
    <source>
        <dbReference type="PROSITE" id="PS51123"/>
    </source>
</evidence>
<evidence type="ECO:0000256" key="6">
    <source>
        <dbReference type="ARBA" id="ARBA00023136"/>
    </source>
</evidence>
<gene>
    <name evidence="11" type="ORF">FB562_2155</name>
</gene>
<keyword evidence="12" id="KW-1185">Reference proteome</keyword>
<keyword evidence="6 7" id="KW-0472">Membrane</keyword>
<evidence type="ECO:0000256" key="5">
    <source>
        <dbReference type="ARBA" id="ARBA00022989"/>
    </source>
</evidence>
<dbReference type="EMBL" id="VFOM01000002">
    <property type="protein sequence ID" value="TQL46631.1"/>
    <property type="molecule type" value="Genomic_DNA"/>
</dbReference>
<organism evidence="11 12">
    <name type="scientific">Homoserinimonas aerilata</name>
    <dbReference type="NCBI Taxonomy" id="1162970"/>
    <lineage>
        <taxon>Bacteria</taxon>
        <taxon>Bacillati</taxon>
        <taxon>Actinomycetota</taxon>
        <taxon>Actinomycetes</taxon>
        <taxon>Micrococcales</taxon>
        <taxon>Microbacteriaceae</taxon>
        <taxon>Homoserinimonas</taxon>
    </lineage>
</organism>
<dbReference type="InterPro" id="IPR006665">
    <property type="entry name" value="OmpA-like"/>
</dbReference>
<dbReference type="Proteomes" id="UP000317998">
    <property type="component" value="Unassembled WGS sequence"/>
</dbReference>
<evidence type="ECO:0000256" key="3">
    <source>
        <dbReference type="ARBA" id="ARBA00022475"/>
    </source>
</evidence>
<dbReference type="PROSITE" id="PS51123">
    <property type="entry name" value="OMPA_2"/>
    <property type="match status" value="1"/>
</dbReference>
<dbReference type="InterPro" id="IPR025713">
    <property type="entry name" value="MotB-like_N_dom"/>
</dbReference>
<comment type="subcellular location">
    <subcellularLocation>
        <location evidence="1">Cell membrane</location>
        <topology evidence="1">Single-pass membrane protein</topology>
    </subcellularLocation>
</comment>
<comment type="similarity">
    <text evidence="2">Belongs to the MotB family.</text>
</comment>
<dbReference type="InterPro" id="IPR036737">
    <property type="entry name" value="OmpA-like_sf"/>
</dbReference>
<evidence type="ECO:0000313" key="11">
    <source>
        <dbReference type="EMBL" id="TQL46631.1"/>
    </source>
</evidence>
<keyword evidence="4 9" id="KW-0812">Transmembrane</keyword>